<dbReference type="Pfam" id="PF14111">
    <property type="entry name" value="DUF4283"/>
    <property type="match status" value="1"/>
</dbReference>
<feature type="domain" description="DUF4283" evidence="2">
    <location>
        <begin position="231"/>
        <end position="316"/>
    </location>
</feature>
<protein>
    <recommendedName>
        <fullName evidence="2">DUF4283 domain-containing protein</fullName>
    </recommendedName>
</protein>
<feature type="compositionally biased region" description="Polar residues" evidence="1">
    <location>
        <begin position="133"/>
        <end position="146"/>
    </location>
</feature>
<dbReference type="InterPro" id="IPR025558">
    <property type="entry name" value="DUF4283"/>
</dbReference>
<organism evidence="3 4">
    <name type="scientific">Riccia sorocarpa</name>
    <dbReference type="NCBI Taxonomy" id="122646"/>
    <lineage>
        <taxon>Eukaryota</taxon>
        <taxon>Viridiplantae</taxon>
        <taxon>Streptophyta</taxon>
        <taxon>Embryophyta</taxon>
        <taxon>Marchantiophyta</taxon>
        <taxon>Marchantiopsida</taxon>
        <taxon>Marchantiidae</taxon>
        <taxon>Marchantiales</taxon>
        <taxon>Ricciaceae</taxon>
        <taxon>Riccia</taxon>
    </lineage>
</organism>
<feature type="region of interest" description="Disordered" evidence="1">
    <location>
        <begin position="69"/>
        <end position="153"/>
    </location>
</feature>
<proteinExistence type="predicted"/>
<evidence type="ECO:0000259" key="2">
    <source>
        <dbReference type="Pfam" id="PF14111"/>
    </source>
</evidence>
<feature type="compositionally biased region" description="Acidic residues" evidence="1">
    <location>
        <begin position="394"/>
        <end position="409"/>
    </location>
</feature>
<feature type="compositionally biased region" description="Basic residues" evidence="1">
    <location>
        <begin position="468"/>
        <end position="482"/>
    </location>
</feature>
<feature type="compositionally biased region" description="Polar residues" evidence="1">
    <location>
        <begin position="422"/>
        <end position="451"/>
    </location>
</feature>
<feature type="region of interest" description="Disordered" evidence="1">
    <location>
        <begin position="384"/>
        <end position="489"/>
    </location>
</feature>
<evidence type="ECO:0000256" key="1">
    <source>
        <dbReference type="SAM" id="MobiDB-lite"/>
    </source>
</evidence>
<gene>
    <name evidence="3" type="ORF">R1sor_009481</name>
</gene>
<accession>A0ABD3HZ79</accession>
<comment type="caution">
    <text evidence="3">The sequence shown here is derived from an EMBL/GenBank/DDBJ whole genome shotgun (WGS) entry which is preliminary data.</text>
</comment>
<evidence type="ECO:0000313" key="4">
    <source>
        <dbReference type="Proteomes" id="UP001633002"/>
    </source>
</evidence>
<dbReference type="AlphaFoldDB" id="A0ABD3HZ79"/>
<feature type="compositionally biased region" description="Basic and acidic residues" evidence="1">
    <location>
        <begin position="84"/>
        <end position="103"/>
    </location>
</feature>
<sequence>MIYEVGSMSNSAKCRKCTTSLGTMANSQSFALRGQGGEQFPNTTTLSKKMRTICNLGQHTVTWANIQAGQGGSQQQPWVSPPREPPDTGKSEEPRSNNREAIKDSQASENSAAVDRTSHTHPCAQTDPPTRFQAASRSPHTNTSGKSIKWRDLGEEDIQNLDNDVNLSEEGETQNDIEMEELKWRRDVIEEVTDAFMRLPTQTGEPKDEEVEVCHIFDFDELVRIQTEKRRWEDCGVIFSTINMSPSRDTFVQWLYQEVENKEVVQIQHLRILAPRHYLVSLNSLEDRDSILTSGSYYMRKRTIYTTPWMPDFDTSKERGHYACTCPKAAAAKQAKGKSQAQEAEEDDFIPVPVMHSGVNKDMKENTEARPSSHAYAALADTQAHENNEKGTDQEVEMESLEFSAEEAEAGNNDDHQDIEVEQTQMKDPQEGENQNTVPDLNLTPAITPNGGSKGGSFPPQLKISNKDKKKLKKKEAKRRKQRVEGTSK</sequence>
<reference evidence="3 4" key="1">
    <citation type="submission" date="2024-09" db="EMBL/GenBank/DDBJ databases">
        <title>Chromosome-scale assembly of Riccia sorocarpa.</title>
        <authorList>
            <person name="Paukszto L."/>
        </authorList>
    </citation>
    <scope>NUCLEOTIDE SEQUENCE [LARGE SCALE GENOMIC DNA]</scope>
    <source>
        <strain evidence="3">LP-2024</strain>
        <tissue evidence="3">Aerial parts of the thallus</tissue>
    </source>
</reference>
<feature type="compositionally biased region" description="Polar residues" evidence="1">
    <location>
        <begin position="69"/>
        <end position="78"/>
    </location>
</feature>
<feature type="compositionally biased region" description="Basic and acidic residues" evidence="1">
    <location>
        <begin position="384"/>
        <end position="393"/>
    </location>
</feature>
<dbReference type="EMBL" id="JBJQOH010000002">
    <property type="protein sequence ID" value="KAL3695405.1"/>
    <property type="molecule type" value="Genomic_DNA"/>
</dbReference>
<keyword evidence="4" id="KW-1185">Reference proteome</keyword>
<evidence type="ECO:0000313" key="3">
    <source>
        <dbReference type="EMBL" id="KAL3695405.1"/>
    </source>
</evidence>
<name>A0ABD3HZ79_9MARC</name>
<dbReference type="Proteomes" id="UP001633002">
    <property type="component" value="Unassembled WGS sequence"/>
</dbReference>